<evidence type="ECO:0000313" key="17">
    <source>
        <dbReference type="Proteomes" id="UP000281391"/>
    </source>
</evidence>
<feature type="binding site" evidence="14">
    <location>
        <position position="247"/>
    </location>
    <ligand>
        <name>K(+)</name>
        <dbReference type="ChEBI" id="CHEBI:29103"/>
    </ligand>
</feature>
<evidence type="ECO:0000256" key="12">
    <source>
        <dbReference type="ARBA" id="ARBA00071515"/>
    </source>
</evidence>
<feature type="binding site" evidence="14">
    <location>
        <begin position="38"/>
        <end position="42"/>
    </location>
    <ligand>
        <name>substrate</name>
    </ligand>
</feature>
<evidence type="ECO:0000256" key="13">
    <source>
        <dbReference type="ARBA" id="ARBA00081655"/>
    </source>
</evidence>
<keyword evidence="6 14" id="KW-0067">ATP-binding</keyword>
<proteinExistence type="inferred from homology"/>
<gene>
    <name evidence="16" type="primary">rbsK_5</name>
    <name evidence="14" type="synonym">deoK</name>
    <name evidence="16" type="ORF">NCTC11214_05279</name>
</gene>
<feature type="domain" description="Carbohydrate kinase PfkB" evidence="15">
    <location>
        <begin position="2"/>
        <end position="295"/>
    </location>
</feature>
<dbReference type="HAMAP" id="MF_01987">
    <property type="entry name" value="Ribokinase"/>
    <property type="match status" value="1"/>
</dbReference>
<evidence type="ECO:0000259" key="15">
    <source>
        <dbReference type="Pfam" id="PF00294"/>
    </source>
</evidence>
<keyword evidence="7 14" id="KW-0460">Magnesium</keyword>
<organism evidence="16 17">
    <name type="scientific">Serratia odorifera</name>
    <dbReference type="NCBI Taxonomy" id="618"/>
    <lineage>
        <taxon>Bacteria</taxon>
        <taxon>Pseudomonadati</taxon>
        <taxon>Pseudomonadota</taxon>
        <taxon>Gammaproteobacteria</taxon>
        <taxon>Enterobacterales</taxon>
        <taxon>Yersiniaceae</taxon>
        <taxon>Serratia</taxon>
    </lineage>
</organism>
<evidence type="ECO:0000256" key="8">
    <source>
        <dbReference type="ARBA" id="ARBA00022958"/>
    </source>
</evidence>
<evidence type="ECO:0000256" key="7">
    <source>
        <dbReference type="ARBA" id="ARBA00022842"/>
    </source>
</evidence>
<comment type="cofactor">
    <cofactor evidence="14">
        <name>Mg(2+)</name>
        <dbReference type="ChEBI" id="CHEBI:18420"/>
    </cofactor>
</comment>
<feature type="binding site" evidence="14">
    <location>
        <position position="253"/>
    </location>
    <ligand>
        <name>substrate</name>
    </ligand>
</feature>
<dbReference type="EC" id="2.7.1.229" evidence="11 14"/>
<feature type="binding site" evidence="14">
    <location>
        <position position="185"/>
    </location>
    <ligand>
        <name>ATP</name>
        <dbReference type="ChEBI" id="CHEBI:30616"/>
    </ligand>
</feature>
<comment type="caution">
    <text evidence="14">Lacks conserved residue(s) required for the propagation of feature annotation.</text>
</comment>
<evidence type="ECO:0000256" key="3">
    <source>
        <dbReference type="ARBA" id="ARBA00022723"/>
    </source>
</evidence>
<accession>A0A447L1F9</accession>
<dbReference type="InterPro" id="IPR011877">
    <property type="entry name" value="Ribokinase"/>
</dbReference>
<feature type="binding site" evidence="14">
    <location>
        <begin position="252"/>
        <end position="253"/>
    </location>
    <ligand>
        <name>ATP</name>
        <dbReference type="ChEBI" id="CHEBI:30616"/>
    </ligand>
</feature>
<dbReference type="GO" id="GO:0005524">
    <property type="term" value="F:ATP binding"/>
    <property type="evidence" value="ECO:0007669"/>
    <property type="project" value="UniProtKB-UniRule"/>
</dbReference>
<dbReference type="GO" id="GO:0004747">
    <property type="term" value="F:ribokinase activity"/>
    <property type="evidence" value="ECO:0007669"/>
    <property type="project" value="UniProtKB-UniRule"/>
</dbReference>
<evidence type="ECO:0000256" key="1">
    <source>
        <dbReference type="ARBA" id="ARBA00022490"/>
    </source>
</evidence>
<name>A0A447L1F9_SEROD</name>
<evidence type="ECO:0000256" key="11">
    <source>
        <dbReference type="ARBA" id="ARBA00066926"/>
    </source>
</evidence>
<keyword evidence="4 14" id="KW-0547">Nucleotide-binding</keyword>
<evidence type="ECO:0000256" key="4">
    <source>
        <dbReference type="ARBA" id="ARBA00022741"/>
    </source>
</evidence>
<keyword evidence="5 14" id="KW-0418">Kinase</keyword>
<dbReference type="PANTHER" id="PTHR10584:SF166">
    <property type="entry name" value="RIBOKINASE"/>
    <property type="match status" value="1"/>
</dbReference>
<evidence type="ECO:0000256" key="6">
    <source>
        <dbReference type="ARBA" id="ARBA00022840"/>
    </source>
</evidence>
<dbReference type="AlphaFoldDB" id="A0A447L1F9"/>
<dbReference type="GO" id="GO:0019303">
    <property type="term" value="P:D-ribose catabolic process"/>
    <property type="evidence" value="ECO:0007669"/>
    <property type="project" value="UniProtKB-UniPathway"/>
</dbReference>
<feature type="site" description="Important for substrate specificity" evidence="14">
    <location>
        <position position="10"/>
    </location>
</feature>
<comment type="catalytic activity">
    <reaction evidence="10">
        <text>2-deoxy-D-ribose + ATP = 2-deoxy-D-ribose 5-phosphate + ADP + H(+)</text>
        <dbReference type="Rhea" id="RHEA:30871"/>
        <dbReference type="ChEBI" id="CHEBI:15378"/>
        <dbReference type="ChEBI" id="CHEBI:30616"/>
        <dbReference type="ChEBI" id="CHEBI:62877"/>
        <dbReference type="ChEBI" id="CHEBI:90761"/>
        <dbReference type="ChEBI" id="CHEBI:456216"/>
        <dbReference type="EC" id="2.7.1.229"/>
    </reaction>
    <physiologicalReaction direction="left-to-right" evidence="10">
        <dbReference type="Rhea" id="RHEA:30872"/>
    </physiologicalReaction>
</comment>
<keyword evidence="8 14" id="KW-0630">Potassium</keyword>
<keyword evidence="9 14" id="KW-0119">Carbohydrate metabolism</keyword>
<feature type="binding site" evidence="14">
    <location>
        <position position="288"/>
    </location>
    <ligand>
        <name>K(+)</name>
        <dbReference type="ChEBI" id="CHEBI:29103"/>
    </ligand>
</feature>
<keyword evidence="2 14" id="KW-0808">Transferase</keyword>
<feature type="binding site" evidence="14">
    <location>
        <position position="286"/>
    </location>
    <ligand>
        <name>K(+)</name>
        <dbReference type="ChEBI" id="CHEBI:29103"/>
    </ligand>
</feature>
<feature type="binding site" evidence="14">
    <location>
        <position position="140"/>
    </location>
    <ligand>
        <name>substrate</name>
    </ligand>
</feature>
<comment type="similarity">
    <text evidence="14">Belongs to the carbohydrate kinase PfkB family. Deoxyribokinase subfamily.</text>
</comment>
<comment type="subcellular location">
    <subcellularLocation>
        <location evidence="14">Cytoplasm</location>
    </subcellularLocation>
</comment>
<dbReference type="SUPFAM" id="SSF53613">
    <property type="entry name" value="Ribokinase-like"/>
    <property type="match status" value="1"/>
</dbReference>
<evidence type="ECO:0000256" key="10">
    <source>
        <dbReference type="ARBA" id="ARBA00051363"/>
    </source>
</evidence>
<reference evidence="16 17" key="1">
    <citation type="submission" date="2018-12" db="EMBL/GenBank/DDBJ databases">
        <authorList>
            <consortium name="Pathogen Informatics"/>
        </authorList>
    </citation>
    <scope>NUCLEOTIDE SEQUENCE [LARGE SCALE GENOMIC DNA]</scope>
    <source>
        <strain evidence="16 17">NCTC11214</strain>
    </source>
</reference>
<dbReference type="Proteomes" id="UP000281391">
    <property type="component" value="Chromosome"/>
</dbReference>
<feature type="binding site" evidence="14">
    <location>
        <begin position="221"/>
        <end position="226"/>
    </location>
    <ligand>
        <name>ATP</name>
        <dbReference type="ChEBI" id="CHEBI:30616"/>
    </ligand>
</feature>
<comment type="subunit">
    <text evidence="14">Homodimer.</text>
</comment>
<feature type="binding site" evidence="14">
    <location>
        <position position="283"/>
    </location>
    <ligand>
        <name>K(+)</name>
        <dbReference type="ChEBI" id="CHEBI:29103"/>
    </ligand>
</feature>
<evidence type="ECO:0000256" key="5">
    <source>
        <dbReference type="ARBA" id="ARBA00022777"/>
    </source>
</evidence>
<dbReference type="InterPro" id="IPR029056">
    <property type="entry name" value="Ribokinase-like"/>
</dbReference>
<sequence length="310" mass="33706">MDIAVIGSNMVDLISYIDQMPKAGETLEAAEFELGCGGKGANQAVAAARMGADVMMVTRVGDDLFADNTLRNLQRAGIDTRFVKKVPGVSSGVAPIFVDRSTSQNRILIVKGANNHLLPADIDQAADALQQCRLIILQLEIPLETVYAAIDFARRHHIKVILNPAPAARELDIRYACQCEFFIPNETELEILTGMPVDNDDNIRRAGQSLLDQGLRNLIVTLGQRGALWMTDNSCEHVASLPVRALDTSGAGDAFIGCFAQHYIRQNDVLSAMQQAVAYAAYSVTGKGTQRSYPDAAQFHDFISTRQQGV</sequence>
<feature type="active site" description="Proton acceptor" evidence="14">
    <location>
        <position position="253"/>
    </location>
</feature>
<dbReference type="UniPathway" id="UPA00916">
    <property type="reaction ID" value="UER00889"/>
</dbReference>
<dbReference type="PRINTS" id="PR00990">
    <property type="entry name" value="RIBOKINASE"/>
</dbReference>
<dbReference type="KEGG" id="sof:NCTC11214_05279"/>
<dbReference type="NCBIfam" id="TIGR02152">
    <property type="entry name" value="D_ribokin_bact"/>
    <property type="match status" value="1"/>
</dbReference>
<dbReference type="GO" id="GO:0005829">
    <property type="term" value="C:cytosol"/>
    <property type="evidence" value="ECO:0007669"/>
    <property type="project" value="TreeGrafter"/>
</dbReference>
<dbReference type="InterPro" id="IPR002139">
    <property type="entry name" value="Ribo/fructo_kinase"/>
</dbReference>
<keyword evidence="1 14" id="KW-0963">Cytoplasm</keyword>
<feature type="binding site" evidence="14">
    <location>
        <begin position="10"/>
        <end position="12"/>
    </location>
    <ligand>
        <name>substrate</name>
    </ligand>
</feature>
<dbReference type="Gene3D" id="3.40.1190.20">
    <property type="match status" value="1"/>
</dbReference>
<keyword evidence="3 14" id="KW-0479">Metal-binding</keyword>
<evidence type="ECO:0000256" key="9">
    <source>
        <dbReference type="ARBA" id="ARBA00023277"/>
    </source>
</evidence>
<dbReference type="CDD" id="cd01174">
    <property type="entry name" value="ribokinase"/>
    <property type="match status" value="1"/>
</dbReference>
<evidence type="ECO:0000256" key="2">
    <source>
        <dbReference type="ARBA" id="ARBA00022679"/>
    </source>
</evidence>
<dbReference type="PANTHER" id="PTHR10584">
    <property type="entry name" value="SUGAR KINASE"/>
    <property type="match status" value="1"/>
</dbReference>
<dbReference type="InterPro" id="IPR011611">
    <property type="entry name" value="PfkB_dom"/>
</dbReference>
<dbReference type="Pfam" id="PF00294">
    <property type="entry name" value="PfkB"/>
    <property type="match status" value="1"/>
</dbReference>
<dbReference type="FunFam" id="3.40.1190.20:FF:000010">
    <property type="entry name" value="Ribokinase"/>
    <property type="match status" value="1"/>
</dbReference>
<protein>
    <recommendedName>
        <fullName evidence="12 14">Deoxyribokinase</fullName>
        <shortName evidence="14">dRK</shortName>
        <ecNumber evidence="11 14">2.7.1.229</ecNumber>
    </recommendedName>
    <alternativeName>
        <fullName evidence="13 14">ATP:2-deoxy-D-ribose 5-phosphotransferase</fullName>
    </alternativeName>
</protein>
<dbReference type="EMBL" id="LR134117">
    <property type="protein sequence ID" value="VDZ65052.1"/>
    <property type="molecule type" value="Genomic_DNA"/>
</dbReference>
<comment type="function">
    <text evidence="14">Catalyzes the ATP-dependent phosphorylation of 2-deoxy-D-ribose to 2-deoxy-D-ribose 5-phosphate (dRib-5P), allowing the use of deoxyribose as the sole carbon source.</text>
</comment>
<dbReference type="RefSeq" id="WP_004965145.1">
    <property type="nucleotide sequence ID" value="NZ_JAEKCK010000001.1"/>
</dbReference>
<feature type="binding site" evidence="14">
    <location>
        <position position="292"/>
    </location>
    <ligand>
        <name>K(+)</name>
        <dbReference type="ChEBI" id="CHEBI:29103"/>
    </ligand>
</feature>
<feature type="binding site" evidence="14">
    <location>
        <position position="249"/>
    </location>
    <ligand>
        <name>K(+)</name>
        <dbReference type="ChEBI" id="CHEBI:29103"/>
    </ligand>
</feature>
<evidence type="ECO:0000256" key="14">
    <source>
        <dbReference type="HAMAP-Rule" id="MF_01987"/>
    </source>
</evidence>
<dbReference type="GO" id="GO:0046872">
    <property type="term" value="F:metal ion binding"/>
    <property type="evidence" value="ECO:0007669"/>
    <property type="project" value="UniProtKB-KW"/>
</dbReference>
<evidence type="ECO:0000313" key="16">
    <source>
        <dbReference type="EMBL" id="VDZ65052.1"/>
    </source>
</evidence>